<organism evidence="3 4">
    <name type="scientific">Trichonephila clavipes</name>
    <name type="common">Golden silk orbweaver</name>
    <name type="synonym">Nephila clavipes</name>
    <dbReference type="NCBI Taxonomy" id="2585209"/>
    <lineage>
        <taxon>Eukaryota</taxon>
        <taxon>Metazoa</taxon>
        <taxon>Ecdysozoa</taxon>
        <taxon>Arthropoda</taxon>
        <taxon>Chelicerata</taxon>
        <taxon>Arachnida</taxon>
        <taxon>Araneae</taxon>
        <taxon>Araneomorphae</taxon>
        <taxon>Entelegynae</taxon>
        <taxon>Araneoidea</taxon>
        <taxon>Nephilidae</taxon>
        <taxon>Trichonephila</taxon>
    </lineage>
</organism>
<dbReference type="InterPro" id="IPR036875">
    <property type="entry name" value="Znf_CCHC_sf"/>
</dbReference>
<proteinExistence type="predicted"/>
<dbReference type="Gene3D" id="4.10.60.10">
    <property type="entry name" value="Zinc finger, CCHC-type"/>
    <property type="match status" value="1"/>
</dbReference>
<gene>
    <name evidence="3" type="primary">AVEN_87401_1</name>
    <name evidence="3" type="ORF">TNCV_208361</name>
</gene>
<evidence type="ECO:0000313" key="3">
    <source>
        <dbReference type="EMBL" id="GFY20204.1"/>
    </source>
</evidence>
<dbReference type="Pfam" id="PF20700">
    <property type="entry name" value="Mutator"/>
    <property type="match status" value="1"/>
</dbReference>
<feature type="compositionally biased region" description="Polar residues" evidence="1">
    <location>
        <begin position="323"/>
        <end position="357"/>
    </location>
</feature>
<dbReference type="GO" id="GO:0003676">
    <property type="term" value="F:nucleic acid binding"/>
    <property type="evidence" value="ECO:0007669"/>
    <property type="project" value="InterPro"/>
</dbReference>
<dbReference type="SMART" id="SM00343">
    <property type="entry name" value="ZnF_C2HC"/>
    <property type="match status" value="2"/>
</dbReference>
<evidence type="ECO:0000313" key="4">
    <source>
        <dbReference type="Proteomes" id="UP000887159"/>
    </source>
</evidence>
<dbReference type="SUPFAM" id="SSF57756">
    <property type="entry name" value="Retrovirus zinc finger-like domains"/>
    <property type="match status" value="1"/>
</dbReference>
<accession>A0A8X6SUD6</accession>
<dbReference type="InterPro" id="IPR001878">
    <property type="entry name" value="Znf_CCHC"/>
</dbReference>
<feature type="domain" description="CCHC-type" evidence="2">
    <location>
        <begin position="199"/>
        <end position="215"/>
    </location>
</feature>
<protein>
    <recommendedName>
        <fullName evidence="2">CCHC-type domain-containing protein</fullName>
    </recommendedName>
</protein>
<dbReference type="EMBL" id="BMAU01021355">
    <property type="protein sequence ID" value="GFY20204.1"/>
    <property type="molecule type" value="Genomic_DNA"/>
</dbReference>
<feature type="compositionally biased region" description="Low complexity" evidence="1">
    <location>
        <begin position="359"/>
        <end position="375"/>
    </location>
</feature>
<dbReference type="GO" id="GO:0008270">
    <property type="term" value="F:zinc ion binding"/>
    <property type="evidence" value="ECO:0007669"/>
    <property type="project" value="InterPro"/>
</dbReference>
<evidence type="ECO:0000256" key="1">
    <source>
        <dbReference type="SAM" id="MobiDB-lite"/>
    </source>
</evidence>
<reference evidence="3" key="1">
    <citation type="submission" date="2020-08" db="EMBL/GenBank/DDBJ databases">
        <title>Multicomponent nature underlies the extraordinary mechanical properties of spider dragline silk.</title>
        <authorList>
            <person name="Kono N."/>
            <person name="Nakamura H."/>
            <person name="Mori M."/>
            <person name="Yoshida Y."/>
            <person name="Ohtoshi R."/>
            <person name="Malay A.D."/>
            <person name="Moran D.A.P."/>
            <person name="Tomita M."/>
            <person name="Numata K."/>
            <person name="Arakawa K."/>
        </authorList>
    </citation>
    <scope>NUCLEOTIDE SEQUENCE</scope>
</reference>
<dbReference type="PANTHER" id="PTHR31511:SF12">
    <property type="entry name" value="RHO TERMINATION FACTOR N-TERMINAL DOMAIN-CONTAINING PROTEIN"/>
    <property type="match status" value="1"/>
</dbReference>
<keyword evidence="4" id="KW-1185">Reference proteome</keyword>
<dbReference type="InterPro" id="IPR049012">
    <property type="entry name" value="Mutator_transp_dom"/>
</dbReference>
<dbReference type="AlphaFoldDB" id="A0A8X6SUD6"/>
<feature type="compositionally biased region" description="Low complexity" evidence="1">
    <location>
        <begin position="310"/>
        <end position="322"/>
    </location>
</feature>
<sequence length="808" mass="89888">MDPSLLCQGKGLVLPNLSIDETAQRVRFLLISLPNNALSIKSPFTIHKALKGIGGEPKSVKRLRSGDLLVETSSSTQTKSFLLAKTFLDSPVNIIPHKSLNTSRGVISETDLLTTSEAEILEGFSNQGVIQVRRITIKKDTAIIPTKHLILTFSSPTLPQTIKAGYLNCKIRPYIPNPLHCFKCQRFGHSQTSCRGQLTCSRCASVGHSSTDCTLEPKCVNCAQSHPSDSKICPKWDLEKKIQEIKANKNISYPDARKLIVPQSSQTYAQAAKSSNKNSSTQTDENITKIKCSPLKLLEPFSSKPKPNASISTPNVSRSSSSTQAQLVLSTSSIPTAYSESQPPIPTSNDAPSTNDMFTPIGTSSPIIPTSSSNSVIQPPSASNIQDTKKISKVRARKRKKEILKKMKDTVFEIKMAQHRPRKPASVEYTTDEEDTIVYDMGEEIESPKNGSTPGLALAPLTPKFTHSLTQQFLNVLLAVQGNESFSTAEEMPGPVFGNRIVDLELIVEAFAQLCCPKCFAEKVELFEDSRYGLCSHFTLKCKGFAEAFKLGSTLNLPRLTKTAYKNQEAKLLKVVQEVAEESMIKAATEIVKKKQNSSSDIVKCGISVDGTWQRRGYTSMNGCDAAISVDTETHNVVKYAFKGKIQVNSKDFLRRCSVTLNEENKVFPLLNTRAEKNKHVDLLYLKNSINNSHYCSKRKILSRLVSSQFSKSHHMINFCLRCLQHSSSENVLSKHRENCNSHDSVRIEMPKEKWVYLKNFQHTLKMPFVAYADFKCFAKPNSSWESSSENSFTVKYQKRELYSVHCV</sequence>
<evidence type="ECO:0000259" key="2">
    <source>
        <dbReference type="SMART" id="SM00343"/>
    </source>
</evidence>
<comment type="caution">
    <text evidence="3">The sequence shown here is derived from an EMBL/GenBank/DDBJ whole genome shotgun (WGS) entry which is preliminary data.</text>
</comment>
<feature type="region of interest" description="Disordered" evidence="1">
    <location>
        <begin position="298"/>
        <end position="397"/>
    </location>
</feature>
<dbReference type="PANTHER" id="PTHR31511">
    <property type="entry name" value="PROTEIN CBG23764"/>
    <property type="match status" value="1"/>
</dbReference>
<feature type="domain" description="CCHC-type" evidence="2">
    <location>
        <begin position="180"/>
        <end position="196"/>
    </location>
</feature>
<name>A0A8X6SUD6_TRICX</name>
<dbReference type="Proteomes" id="UP000887159">
    <property type="component" value="Unassembled WGS sequence"/>
</dbReference>
<feature type="compositionally biased region" description="Polar residues" evidence="1">
    <location>
        <begin position="376"/>
        <end position="386"/>
    </location>
</feature>